<organism evidence="2 3">
    <name type="scientific">Hymenoscyphus fraxineus</name>
    <dbReference type="NCBI Taxonomy" id="746836"/>
    <lineage>
        <taxon>Eukaryota</taxon>
        <taxon>Fungi</taxon>
        <taxon>Dikarya</taxon>
        <taxon>Ascomycota</taxon>
        <taxon>Pezizomycotina</taxon>
        <taxon>Leotiomycetes</taxon>
        <taxon>Helotiales</taxon>
        <taxon>Helotiaceae</taxon>
        <taxon>Hymenoscyphus</taxon>
    </lineage>
</organism>
<dbReference type="InterPro" id="IPR016169">
    <property type="entry name" value="FAD-bd_PCMH_sub2"/>
</dbReference>
<dbReference type="InterPro" id="IPR036318">
    <property type="entry name" value="FAD-bd_PCMH-like_sf"/>
</dbReference>
<evidence type="ECO:0000313" key="2">
    <source>
        <dbReference type="EMBL" id="CAG8959912.1"/>
    </source>
</evidence>
<evidence type="ECO:0000313" key="3">
    <source>
        <dbReference type="Proteomes" id="UP000696280"/>
    </source>
</evidence>
<dbReference type="Pfam" id="PF01565">
    <property type="entry name" value="FAD_binding_4"/>
    <property type="match status" value="1"/>
</dbReference>
<sequence>MAAALSGRCTVQQPSSIVGPEKLKNVTSAMKENVKLPKVQFAVRTGGHAPHANFSNIEHGITLDLGGLNFIRDSTYRRDSVEAEAAFQWGDIYEHLEKTGRSFIHEQSSYWGGGIYPDMTEDAHLYAWVDLKKGDNDLNVYKVAQKSCLASNNMVISAWIEKPETSKGFEVIEPHIPGTDGTIRLDITKSFVLELQGWQSQNQ</sequence>
<feature type="domain" description="FAD linked oxidase N-terminal" evidence="1">
    <location>
        <begin position="14"/>
        <end position="110"/>
    </location>
</feature>
<accession>A0A9N9L9B9</accession>
<dbReference type="EMBL" id="CAJVRL010000093">
    <property type="protein sequence ID" value="CAG8959912.1"/>
    <property type="molecule type" value="Genomic_DNA"/>
</dbReference>
<reference evidence="2" key="1">
    <citation type="submission" date="2021-07" db="EMBL/GenBank/DDBJ databases">
        <authorList>
            <person name="Durling M."/>
        </authorList>
    </citation>
    <scope>NUCLEOTIDE SEQUENCE</scope>
</reference>
<dbReference type="Proteomes" id="UP000696280">
    <property type="component" value="Unassembled WGS sequence"/>
</dbReference>
<dbReference type="GO" id="GO:0050660">
    <property type="term" value="F:flavin adenine dinucleotide binding"/>
    <property type="evidence" value="ECO:0007669"/>
    <property type="project" value="InterPro"/>
</dbReference>
<dbReference type="OrthoDB" id="2151789at2759"/>
<evidence type="ECO:0000259" key="1">
    <source>
        <dbReference type="Pfam" id="PF01565"/>
    </source>
</evidence>
<gene>
    <name evidence="2" type="ORF">HYFRA_00013184</name>
</gene>
<keyword evidence="3" id="KW-1185">Reference proteome</keyword>
<comment type="caution">
    <text evidence="2">The sequence shown here is derived from an EMBL/GenBank/DDBJ whole genome shotgun (WGS) entry which is preliminary data.</text>
</comment>
<dbReference type="Gene3D" id="3.30.465.10">
    <property type="match status" value="1"/>
</dbReference>
<protein>
    <recommendedName>
        <fullName evidence="1">FAD linked oxidase N-terminal domain-containing protein</fullName>
    </recommendedName>
</protein>
<proteinExistence type="predicted"/>
<dbReference type="InterPro" id="IPR006094">
    <property type="entry name" value="Oxid_FAD_bind_N"/>
</dbReference>
<name>A0A9N9L9B9_9HELO</name>
<dbReference type="AlphaFoldDB" id="A0A9N9L9B9"/>
<dbReference type="SUPFAM" id="SSF56176">
    <property type="entry name" value="FAD-binding/transporter-associated domain-like"/>
    <property type="match status" value="1"/>
</dbReference>